<keyword evidence="5" id="KW-0472">Membrane</keyword>
<evidence type="ECO:0000256" key="5">
    <source>
        <dbReference type="SAM" id="Phobius"/>
    </source>
</evidence>
<dbReference type="EMBL" id="BFBY01000002">
    <property type="protein sequence ID" value="GBG04525.1"/>
    <property type="molecule type" value="Genomic_DNA"/>
</dbReference>
<comment type="subcellular location">
    <subcellularLocation>
        <location evidence="1">Cell envelope</location>
    </subcellularLocation>
</comment>
<dbReference type="InterPro" id="IPR001638">
    <property type="entry name" value="Solute-binding_3/MltF_N"/>
</dbReference>
<keyword evidence="3" id="KW-0732">Signal</keyword>
<evidence type="ECO:0000313" key="7">
    <source>
        <dbReference type="EMBL" id="GBG04525.1"/>
    </source>
</evidence>
<sequence length="262" mass="28733">MKTWKKITIAIIALIVAGFGIFAWANSVRNDKKADTSKKTLIIGLEGTYAPYSYRKDGKLTGFEVELGKAVAKEMGMKAKFVPTKWDSLVAGLGTGKFDLIMNDMTPTPERAKHYDYSIPYIKSRSILIVPASSKIKEIKEVKGKRIVAGIGTENAAIAKKYGATVVPNGDFSTAIGMVRDGRVDGEVNSSGAWYTYRKKNNTKGLKAIDISKDVKPDDISALFNKKDTKLRASYNKAMQKLLDNGTVAKLSKKYFGADLTK</sequence>
<dbReference type="RefSeq" id="WP_117117871.1">
    <property type="nucleotide sequence ID" value="NZ_BFBY01000002.1"/>
</dbReference>
<feature type="domain" description="Solute-binding protein family 3/N-terminal" evidence="6">
    <location>
        <begin position="40"/>
        <end position="259"/>
    </location>
</feature>
<keyword evidence="5" id="KW-1133">Transmembrane helix</keyword>
<evidence type="ECO:0000256" key="1">
    <source>
        <dbReference type="ARBA" id="ARBA00004196"/>
    </source>
</evidence>
<evidence type="ECO:0000313" key="8">
    <source>
        <dbReference type="Proteomes" id="UP000257317"/>
    </source>
</evidence>
<dbReference type="SUPFAM" id="SSF53850">
    <property type="entry name" value="Periplasmic binding protein-like II"/>
    <property type="match status" value="1"/>
</dbReference>
<protein>
    <submittedName>
        <fullName evidence="7">Amino acid ABC transporter substrate-binding protein</fullName>
    </submittedName>
</protein>
<accession>A0A2Z6TCL8</accession>
<evidence type="ECO:0000259" key="6">
    <source>
        <dbReference type="SMART" id="SM00062"/>
    </source>
</evidence>
<dbReference type="PANTHER" id="PTHR35936:SF34">
    <property type="entry name" value="ABC TRANSPORTER EXTRACELLULAR-BINDING PROTEIN YCKB-RELATED"/>
    <property type="match status" value="1"/>
</dbReference>
<organism evidence="7 8">
    <name type="scientific">Lactobacillus rodentium</name>
    <dbReference type="NCBI Taxonomy" id="947835"/>
    <lineage>
        <taxon>Bacteria</taxon>
        <taxon>Bacillati</taxon>
        <taxon>Bacillota</taxon>
        <taxon>Bacilli</taxon>
        <taxon>Lactobacillales</taxon>
        <taxon>Lactobacillaceae</taxon>
        <taxon>Lactobacillus</taxon>
    </lineage>
</organism>
<evidence type="ECO:0000256" key="4">
    <source>
        <dbReference type="RuleBase" id="RU003744"/>
    </source>
</evidence>
<evidence type="ECO:0000256" key="2">
    <source>
        <dbReference type="ARBA" id="ARBA00010333"/>
    </source>
</evidence>
<dbReference type="PROSITE" id="PS01039">
    <property type="entry name" value="SBP_BACTERIAL_3"/>
    <property type="match status" value="1"/>
</dbReference>
<dbReference type="AlphaFoldDB" id="A0A2Z6TCL8"/>
<dbReference type="PANTHER" id="PTHR35936">
    <property type="entry name" value="MEMBRANE-BOUND LYTIC MUREIN TRANSGLYCOSYLASE F"/>
    <property type="match status" value="1"/>
</dbReference>
<dbReference type="Pfam" id="PF00497">
    <property type="entry name" value="SBP_bac_3"/>
    <property type="match status" value="1"/>
</dbReference>
<name>A0A2Z6TCL8_9LACO</name>
<proteinExistence type="inferred from homology"/>
<dbReference type="Proteomes" id="UP000257317">
    <property type="component" value="Unassembled WGS sequence"/>
</dbReference>
<evidence type="ECO:0000256" key="3">
    <source>
        <dbReference type="ARBA" id="ARBA00022729"/>
    </source>
</evidence>
<gene>
    <name evidence="7" type="ORF">LrDSM24759_04390</name>
</gene>
<dbReference type="GO" id="GO:0030313">
    <property type="term" value="C:cell envelope"/>
    <property type="evidence" value="ECO:0007669"/>
    <property type="project" value="UniProtKB-SubCell"/>
</dbReference>
<feature type="transmembrane region" description="Helical" evidence="5">
    <location>
        <begin position="7"/>
        <end position="25"/>
    </location>
</feature>
<comment type="similarity">
    <text evidence="2 4">Belongs to the bacterial solute-binding protein 3 family.</text>
</comment>
<dbReference type="OrthoDB" id="8613538at2"/>
<keyword evidence="5" id="KW-0812">Transmembrane</keyword>
<keyword evidence="8" id="KW-1185">Reference proteome</keyword>
<comment type="caution">
    <text evidence="7">The sequence shown here is derived from an EMBL/GenBank/DDBJ whole genome shotgun (WGS) entry which is preliminary data.</text>
</comment>
<dbReference type="Gene3D" id="3.40.190.10">
    <property type="entry name" value="Periplasmic binding protein-like II"/>
    <property type="match status" value="2"/>
</dbReference>
<dbReference type="SMART" id="SM00062">
    <property type="entry name" value="PBPb"/>
    <property type="match status" value="1"/>
</dbReference>
<reference evidence="8" key="1">
    <citation type="submission" date="2018-03" db="EMBL/GenBank/DDBJ databases">
        <title>New taxa in the Lactobacillus gasseri group.</title>
        <authorList>
            <person name="Tanizawa Y."/>
            <person name="Tohno M."/>
            <person name="Endo A."/>
            <person name="Arita M."/>
        </authorList>
    </citation>
    <scope>NUCLEOTIDE SEQUENCE [LARGE SCALE GENOMIC DNA]</scope>
    <source>
        <strain evidence="8">DSM 24759</strain>
    </source>
</reference>
<dbReference type="InterPro" id="IPR018313">
    <property type="entry name" value="SBP_3_CS"/>
</dbReference>